<keyword evidence="5" id="KW-0496">Mitochondrion</keyword>
<feature type="coiled-coil region" evidence="9">
    <location>
        <begin position="40"/>
        <end position="94"/>
    </location>
</feature>
<gene>
    <name evidence="10" type="ORF">GEV33_000622</name>
</gene>
<evidence type="ECO:0000256" key="9">
    <source>
        <dbReference type="SAM" id="Coils"/>
    </source>
</evidence>
<evidence type="ECO:0000256" key="2">
    <source>
        <dbReference type="ARBA" id="ARBA00009672"/>
    </source>
</evidence>
<reference evidence="10" key="1">
    <citation type="journal article" date="2020" name="J Insects Food Feed">
        <title>The yellow mealworm (Tenebrio molitor) genome: a resource for the emerging insects as food and feed industry.</title>
        <authorList>
            <person name="Eriksson T."/>
            <person name="Andere A."/>
            <person name="Kelstrup H."/>
            <person name="Emery V."/>
            <person name="Picard C."/>
        </authorList>
    </citation>
    <scope>NUCLEOTIDE SEQUENCE</scope>
    <source>
        <strain evidence="10">Stoneville</strain>
        <tissue evidence="10">Whole head</tissue>
    </source>
</reference>
<comment type="similarity">
    <text evidence="2">Belongs to the mitochondrion-specific ribosomal protein mS26 family.</text>
</comment>
<dbReference type="EMBL" id="JABDTM020003889">
    <property type="protein sequence ID" value="KAH0822169.1"/>
    <property type="molecule type" value="Genomic_DNA"/>
</dbReference>
<accession>A0A8J6HWT4</accession>
<name>A0A8J6HWT4_TENMO</name>
<dbReference type="PANTHER" id="PTHR21035">
    <property type="entry name" value="28S RIBOSOMAL PROTEIN S26, MITOCHONDRIAL"/>
    <property type="match status" value="1"/>
</dbReference>
<dbReference type="InterPro" id="IPR026140">
    <property type="entry name" value="Ribosomal_mS26"/>
</dbReference>
<dbReference type="Proteomes" id="UP000719412">
    <property type="component" value="Unassembled WGS sequence"/>
</dbReference>
<evidence type="ECO:0000256" key="4">
    <source>
        <dbReference type="ARBA" id="ARBA00022980"/>
    </source>
</evidence>
<keyword evidence="6" id="KW-0687">Ribonucleoprotein</keyword>
<organism evidence="10 11">
    <name type="scientific">Tenebrio molitor</name>
    <name type="common">Yellow mealworm beetle</name>
    <dbReference type="NCBI Taxonomy" id="7067"/>
    <lineage>
        <taxon>Eukaryota</taxon>
        <taxon>Metazoa</taxon>
        <taxon>Ecdysozoa</taxon>
        <taxon>Arthropoda</taxon>
        <taxon>Hexapoda</taxon>
        <taxon>Insecta</taxon>
        <taxon>Pterygota</taxon>
        <taxon>Neoptera</taxon>
        <taxon>Endopterygota</taxon>
        <taxon>Coleoptera</taxon>
        <taxon>Polyphaga</taxon>
        <taxon>Cucujiformia</taxon>
        <taxon>Tenebrionidae</taxon>
        <taxon>Tenebrio</taxon>
    </lineage>
</organism>
<keyword evidence="11" id="KW-1185">Reference proteome</keyword>
<proteinExistence type="inferred from homology"/>
<dbReference type="GO" id="GO:0005763">
    <property type="term" value="C:mitochondrial small ribosomal subunit"/>
    <property type="evidence" value="ECO:0007669"/>
    <property type="project" value="InterPro"/>
</dbReference>
<evidence type="ECO:0000313" key="11">
    <source>
        <dbReference type="Proteomes" id="UP000719412"/>
    </source>
</evidence>
<evidence type="ECO:0000313" key="10">
    <source>
        <dbReference type="EMBL" id="KAH0822169.1"/>
    </source>
</evidence>
<evidence type="ECO:0000256" key="6">
    <source>
        <dbReference type="ARBA" id="ARBA00023274"/>
    </source>
</evidence>
<evidence type="ECO:0000256" key="3">
    <source>
        <dbReference type="ARBA" id="ARBA00022946"/>
    </source>
</evidence>
<dbReference type="AlphaFoldDB" id="A0A8J6HWT4"/>
<comment type="subcellular location">
    <subcellularLocation>
        <location evidence="1">Mitochondrion</location>
    </subcellularLocation>
</comment>
<reference evidence="10" key="2">
    <citation type="submission" date="2021-08" db="EMBL/GenBank/DDBJ databases">
        <authorList>
            <person name="Eriksson T."/>
        </authorList>
    </citation>
    <scope>NUCLEOTIDE SEQUENCE</scope>
    <source>
        <strain evidence="10">Stoneville</strain>
        <tissue evidence="10">Whole head</tissue>
    </source>
</reference>
<evidence type="ECO:0000256" key="7">
    <source>
        <dbReference type="ARBA" id="ARBA00035138"/>
    </source>
</evidence>
<dbReference type="PANTHER" id="PTHR21035:SF2">
    <property type="entry name" value="SMALL RIBOSOMAL SUBUNIT PROTEIN MS26"/>
    <property type="match status" value="1"/>
</dbReference>
<keyword evidence="9" id="KW-0175">Coiled coil</keyword>
<evidence type="ECO:0000256" key="5">
    <source>
        <dbReference type="ARBA" id="ARBA00023128"/>
    </source>
</evidence>
<sequence>MKSIRRFLTHKHSVLLQAKADTEALHRAFEEDLARCNTINDQWNEELRVIREERVAKQLEKDINFAKNRMEALLEEKEAKLAAAEEIVKQHKELVTTFITPESLDEAIEKAINNPVDYNFAIDLQGNRIVGRETKPGQETNVNS</sequence>
<comment type="caution">
    <text evidence="10">The sequence shown here is derived from an EMBL/GenBank/DDBJ whole genome shotgun (WGS) entry which is preliminary data.</text>
</comment>
<keyword evidence="4" id="KW-0689">Ribosomal protein</keyword>
<protein>
    <recommendedName>
        <fullName evidence="7">Small ribosomal subunit protein mS26</fullName>
    </recommendedName>
    <alternativeName>
        <fullName evidence="8">28S ribosomal protein S26, mitochondrial</fullName>
    </alternativeName>
</protein>
<evidence type="ECO:0000256" key="1">
    <source>
        <dbReference type="ARBA" id="ARBA00004173"/>
    </source>
</evidence>
<evidence type="ECO:0000256" key="8">
    <source>
        <dbReference type="ARBA" id="ARBA00035344"/>
    </source>
</evidence>
<keyword evidence="3" id="KW-0809">Transit peptide</keyword>
<dbReference type="Pfam" id="PF14943">
    <property type="entry name" value="MRP-S26"/>
    <property type="match status" value="1"/>
</dbReference>